<evidence type="ECO:0000256" key="1">
    <source>
        <dbReference type="PROSITE-ProRule" id="PRU00108"/>
    </source>
</evidence>
<dbReference type="SMART" id="SM00389">
    <property type="entry name" value="HOX"/>
    <property type="match status" value="1"/>
</dbReference>
<comment type="caution">
    <text evidence="4">The sequence shown here is derived from an EMBL/GenBank/DDBJ whole genome shotgun (WGS) entry which is preliminary data.</text>
</comment>
<evidence type="ECO:0000259" key="3">
    <source>
        <dbReference type="PROSITE" id="PS50071"/>
    </source>
</evidence>
<dbReference type="EMBL" id="SWKU01000009">
    <property type="protein sequence ID" value="KAF3003699.1"/>
    <property type="molecule type" value="Genomic_DNA"/>
</dbReference>
<dbReference type="Gene3D" id="1.10.10.60">
    <property type="entry name" value="Homeodomain-like"/>
    <property type="match status" value="1"/>
</dbReference>
<dbReference type="InterPro" id="IPR001356">
    <property type="entry name" value="HD"/>
</dbReference>
<dbReference type="PROSITE" id="PS50071">
    <property type="entry name" value="HOMEOBOX_2"/>
    <property type="match status" value="1"/>
</dbReference>
<comment type="subcellular location">
    <subcellularLocation>
        <location evidence="1 2">Nucleus</location>
    </subcellularLocation>
</comment>
<keyword evidence="1 2" id="KW-0539">Nucleus</keyword>
<dbReference type="AlphaFoldDB" id="A0A9P4TEG0"/>
<organism evidence="4 5">
    <name type="scientific">Curvularia kusanoi</name>
    <name type="common">Cochliobolus kusanoi</name>
    <dbReference type="NCBI Taxonomy" id="90978"/>
    <lineage>
        <taxon>Eukaryota</taxon>
        <taxon>Fungi</taxon>
        <taxon>Dikarya</taxon>
        <taxon>Ascomycota</taxon>
        <taxon>Pezizomycotina</taxon>
        <taxon>Dothideomycetes</taxon>
        <taxon>Pleosporomycetidae</taxon>
        <taxon>Pleosporales</taxon>
        <taxon>Pleosporineae</taxon>
        <taxon>Pleosporaceae</taxon>
        <taxon>Curvularia</taxon>
    </lineage>
</organism>
<protein>
    <recommendedName>
        <fullName evidence="3">Homeobox domain-containing protein</fullName>
    </recommendedName>
</protein>
<dbReference type="SUPFAM" id="SSF46689">
    <property type="entry name" value="Homeodomain-like"/>
    <property type="match status" value="1"/>
</dbReference>
<name>A0A9P4TEG0_CURKU</name>
<dbReference type="GO" id="GO:0005634">
    <property type="term" value="C:nucleus"/>
    <property type="evidence" value="ECO:0007669"/>
    <property type="project" value="UniProtKB-SubCell"/>
</dbReference>
<keyword evidence="1 2" id="KW-0371">Homeobox</keyword>
<accession>A0A9P4TEG0</accession>
<reference evidence="4" key="1">
    <citation type="submission" date="2019-04" db="EMBL/GenBank/DDBJ databases">
        <title>Sequencing of skin fungus with MAO and IRED activity.</title>
        <authorList>
            <person name="Marsaioli A.J."/>
            <person name="Bonatto J.M.C."/>
            <person name="Reis Junior O."/>
        </authorList>
    </citation>
    <scope>NUCLEOTIDE SEQUENCE</scope>
    <source>
        <strain evidence="4">30M1</strain>
    </source>
</reference>
<dbReference type="GO" id="GO:0003677">
    <property type="term" value="F:DNA binding"/>
    <property type="evidence" value="ECO:0007669"/>
    <property type="project" value="UniProtKB-UniRule"/>
</dbReference>
<evidence type="ECO:0000313" key="4">
    <source>
        <dbReference type="EMBL" id="KAF3003699.1"/>
    </source>
</evidence>
<keyword evidence="5" id="KW-1185">Reference proteome</keyword>
<dbReference type="OrthoDB" id="3798808at2759"/>
<dbReference type="InterPro" id="IPR009057">
    <property type="entry name" value="Homeodomain-like_sf"/>
</dbReference>
<keyword evidence="1 2" id="KW-0238">DNA-binding</keyword>
<feature type="DNA-binding region" description="Homeobox" evidence="1">
    <location>
        <begin position="156"/>
        <end position="215"/>
    </location>
</feature>
<sequence>MDPDQQDVPDIGFDFDLSANQADLCPAFDGHDPFWQLDHPADEPWLSAANETNTLHRENAEFELSFGPPLTPSGAMDCTCGQIICCCGIPNLSMPAEDRLPGSANEMSIVAGSLDHHEATWANGPALAELPGDTIEIPQSPQEMQERSKSWRKAQRIARRTKISRDAKHILEQHFSSNPYPDNAELRSLHLATKLKPQTIRTWFSNSRSRKECRFFSLAQYVDIRTDYIQLRNPLRLQKVTDPACHQNA</sequence>
<evidence type="ECO:0000313" key="5">
    <source>
        <dbReference type="Proteomes" id="UP000801428"/>
    </source>
</evidence>
<dbReference type="CDD" id="cd00086">
    <property type="entry name" value="homeodomain"/>
    <property type="match status" value="1"/>
</dbReference>
<feature type="domain" description="Homeobox" evidence="3">
    <location>
        <begin position="154"/>
        <end position="214"/>
    </location>
</feature>
<evidence type="ECO:0000256" key="2">
    <source>
        <dbReference type="RuleBase" id="RU000682"/>
    </source>
</evidence>
<dbReference type="Pfam" id="PF00046">
    <property type="entry name" value="Homeodomain"/>
    <property type="match status" value="1"/>
</dbReference>
<dbReference type="Proteomes" id="UP000801428">
    <property type="component" value="Unassembled WGS sequence"/>
</dbReference>
<proteinExistence type="predicted"/>
<gene>
    <name evidence="4" type="ORF">E8E13_008935</name>
</gene>